<feature type="transmembrane region" description="Helical" evidence="5">
    <location>
        <begin position="38"/>
        <end position="59"/>
    </location>
</feature>
<dbReference type="InterPro" id="IPR000292">
    <property type="entry name" value="For/NO2_transpt"/>
</dbReference>
<sequence>MDPDDQIMQGPGERRVAEAAERIVAEGRPRLHRTWTSLVATSLLGGIDVGVGVMTLLFVRHETGSELLAGLAFSVGLIALLLGHSELFTEGFLVPVATVIAGAATWLDLVRMWGTVLVMNLLGGWVFMWLVMQAYPDLHRTAAASGAKFVDGGYTLGTFCLAVLGGGVITLMTRMHHGSESMTGKIIASVTTAFVLAGLGLWHSVLDSLIAFAGLHTGETSYGYLDWLRWLAWAVLGNIVGGLLLTTALRLIRSAPVLNDSDAESGAEQHAGATRTD</sequence>
<dbReference type="Proteomes" id="UP000619355">
    <property type="component" value="Unassembled WGS sequence"/>
</dbReference>
<evidence type="ECO:0000313" key="6">
    <source>
        <dbReference type="EMBL" id="GHG44919.1"/>
    </source>
</evidence>
<feature type="transmembrane region" description="Helical" evidence="5">
    <location>
        <begin position="186"/>
        <end position="205"/>
    </location>
</feature>
<evidence type="ECO:0000256" key="4">
    <source>
        <dbReference type="ARBA" id="ARBA00023136"/>
    </source>
</evidence>
<dbReference type="InterPro" id="IPR023271">
    <property type="entry name" value="Aquaporin-like"/>
</dbReference>
<organism evidence="6 7">
    <name type="scientific">Streptomyces capoamus</name>
    <dbReference type="NCBI Taxonomy" id="68183"/>
    <lineage>
        <taxon>Bacteria</taxon>
        <taxon>Bacillati</taxon>
        <taxon>Actinomycetota</taxon>
        <taxon>Actinomycetes</taxon>
        <taxon>Kitasatosporales</taxon>
        <taxon>Streptomycetaceae</taxon>
        <taxon>Streptomyces</taxon>
    </lineage>
</organism>
<feature type="transmembrane region" description="Helical" evidence="5">
    <location>
        <begin position="116"/>
        <end position="135"/>
    </location>
</feature>
<evidence type="ECO:0000256" key="2">
    <source>
        <dbReference type="ARBA" id="ARBA00022692"/>
    </source>
</evidence>
<reference evidence="7" key="1">
    <citation type="journal article" date="2019" name="Int. J. Syst. Evol. Microbiol.">
        <title>The Global Catalogue of Microorganisms (GCM) 10K type strain sequencing project: providing services to taxonomists for standard genome sequencing and annotation.</title>
        <authorList>
            <consortium name="The Broad Institute Genomics Platform"/>
            <consortium name="The Broad Institute Genome Sequencing Center for Infectious Disease"/>
            <person name="Wu L."/>
            <person name="Ma J."/>
        </authorList>
    </citation>
    <scope>NUCLEOTIDE SEQUENCE [LARGE SCALE GENOMIC DNA]</scope>
    <source>
        <strain evidence="7">JCM 4253</strain>
    </source>
</reference>
<evidence type="ECO:0000256" key="1">
    <source>
        <dbReference type="ARBA" id="ARBA00004141"/>
    </source>
</evidence>
<keyword evidence="4 5" id="KW-0472">Membrane</keyword>
<keyword evidence="3 5" id="KW-1133">Transmembrane helix</keyword>
<evidence type="ECO:0000256" key="3">
    <source>
        <dbReference type="ARBA" id="ARBA00022989"/>
    </source>
</evidence>
<dbReference type="Pfam" id="PF01226">
    <property type="entry name" value="Form_Nir_trans"/>
    <property type="match status" value="1"/>
</dbReference>
<protein>
    <submittedName>
        <fullName evidence="6">Formate transporter</fullName>
    </submittedName>
</protein>
<dbReference type="GO" id="GO:0005886">
    <property type="term" value="C:plasma membrane"/>
    <property type="evidence" value="ECO:0007669"/>
    <property type="project" value="TreeGrafter"/>
</dbReference>
<dbReference type="PANTHER" id="PTHR30520">
    <property type="entry name" value="FORMATE TRANSPORTER-RELATED"/>
    <property type="match status" value="1"/>
</dbReference>
<evidence type="ECO:0000313" key="7">
    <source>
        <dbReference type="Proteomes" id="UP000619355"/>
    </source>
</evidence>
<feature type="transmembrane region" description="Helical" evidence="5">
    <location>
        <begin position="66"/>
        <end position="85"/>
    </location>
</feature>
<comment type="subcellular location">
    <subcellularLocation>
        <location evidence="1">Membrane</location>
        <topology evidence="1">Multi-pass membrane protein</topology>
    </subcellularLocation>
</comment>
<feature type="transmembrane region" description="Helical" evidence="5">
    <location>
        <begin position="230"/>
        <end position="252"/>
    </location>
</feature>
<feature type="transmembrane region" description="Helical" evidence="5">
    <location>
        <begin position="155"/>
        <end position="174"/>
    </location>
</feature>
<feature type="transmembrane region" description="Helical" evidence="5">
    <location>
        <begin position="91"/>
        <end position="109"/>
    </location>
</feature>
<dbReference type="EMBL" id="BNBF01000005">
    <property type="protein sequence ID" value="GHG44919.1"/>
    <property type="molecule type" value="Genomic_DNA"/>
</dbReference>
<dbReference type="PANTHER" id="PTHR30520:SF2">
    <property type="entry name" value="INNER MEMBRANE PROTEIN YFDC"/>
    <property type="match status" value="1"/>
</dbReference>
<name>A0A919EUN3_9ACTN</name>
<comment type="caution">
    <text evidence="6">The sequence shown here is derived from an EMBL/GenBank/DDBJ whole genome shotgun (WGS) entry which is preliminary data.</text>
</comment>
<dbReference type="RefSeq" id="WP_189980771.1">
    <property type="nucleotide sequence ID" value="NZ_BNBF01000005.1"/>
</dbReference>
<proteinExistence type="predicted"/>
<evidence type="ECO:0000256" key="5">
    <source>
        <dbReference type="SAM" id="Phobius"/>
    </source>
</evidence>
<dbReference type="GO" id="GO:0015499">
    <property type="term" value="F:formate transmembrane transporter activity"/>
    <property type="evidence" value="ECO:0007669"/>
    <property type="project" value="TreeGrafter"/>
</dbReference>
<keyword evidence="7" id="KW-1185">Reference proteome</keyword>
<keyword evidence="2 5" id="KW-0812">Transmembrane</keyword>
<dbReference type="Gene3D" id="1.20.1080.10">
    <property type="entry name" value="Glycerol uptake facilitator protein"/>
    <property type="match status" value="1"/>
</dbReference>
<dbReference type="AlphaFoldDB" id="A0A919EUN3"/>
<accession>A0A919EUN3</accession>
<gene>
    <name evidence="6" type="ORF">GCM10018980_23270</name>
</gene>